<evidence type="ECO:0000313" key="2">
    <source>
        <dbReference type="Proteomes" id="UP001243989"/>
    </source>
</evidence>
<comment type="caution">
    <text evidence="1">The sequence shown here is derived from an EMBL/GenBank/DDBJ whole genome shotgun (WGS) entry which is preliminary data.</text>
</comment>
<dbReference type="AlphaFoldDB" id="A0AAI9ZXU0"/>
<keyword evidence="2" id="KW-1185">Reference proteome</keyword>
<dbReference type="RefSeq" id="XP_060448826.1">
    <property type="nucleotide sequence ID" value="XM_060589787.1"/>
</dbReference>
<dbReference type="GeneID" id="85474649"/>
<accession>A0AAI9ZXU0</accession>
<dbReference type="EMBL" id="JAHMHQ010000004">
    <property type="protein sequence ID" value="KAK1640219.1"/>
    <property type="molecule type" value="Genomic_DNA"/>
</dbReference>
<name>A0AAI9ZXU0_9PEZI</name>
<reference evidence="1" key="1">
    <citation type="submission" date="2021-06" db="EMBL/GenBank/DDBJ databases">
        <title>Comparative genomics, transcriptomics and evolutionary studies reveal genomic signatures of adaptation to plant cell wall in hemibiotrophic fungi.</title>
        <authorList>
            <consortium name="DOE Joint Genome Institute"/>
            <person name="Baroncelli R."/>
            <person name="Diaz J.F."/>
            <person name="Benocci T."/>
            <person name="Peng M."/>
            <person name="Battaglia E."/>
            <person name="Haridas S."/>
            <person name="Andreopoulos W."/>
            <person name="Labutti K."/>
            <person name="Pangilinan J."/>
            <person name="Floch G.L."/>
            <person name="Makela M.R."/>
            <person name="Henrissat B."/>
            <person name="Grigoriev I.V."/>
            <person name="Crouch J.A."/>
            <person name="De Vries R.P."/>
            <person name="Sukno S.A."/>
            <person name="Thon M.R."/>
        </authorList>
    </citation>
    <scope>NUCLEOTIDE SEQUENCE</scope>
    <source>
        <strain evidence="1">CBS 102054</strain>
    </source>
</reference>
<proteinExistence type="predicted"/>
<dbReference type="Proteomes" id="UP001243989">
    <property type="component" value="Unassembled WGS sequence"/>
</dbReference>
<organism evidence="1 2">
    <name type="scientific">Colletotrichum phormii</name>
    <dbReference type="NCBI Taxonomy" id="359342"/>
    <lineage>
        <taxon>Eukaryota</taxon>
        <taxon>Fungi</taxon>
        <taxon>Dikarya</taxon>
        <taxon>Ascomycota</taxon>
        <taxon>Pezizomycotina</taxon>
        <taxon>Sordariomycetes</taxon>
        <taxon>Hypocreomycetidae</taxon>
        <taxon>Glomerellales</taxon>
        <taxon>Glomerellaceae</taxon>
        <taxon>Colletotrichum</taxon>
        <taxon>Colletotrichum acutatum species complex</taxon>
    </lineage>
</organism>
<gene>
    <name evidence="1" type="ORF">BDP81DRAFT_419578</name>
</gene>
<sequence length="111" mass="12521">MLWSWILSSMQQPNVIILFPKTKAKPLLAMTPAASELIQVARRSKGRQKPWRSPHTLIFLVSTIPTITPGSWPSPETGLRHPYITTGPAGTFVRTTVIWMRFSYEGRSEVS</sequence>
<protein>
    <submittedName>
        <fullName evidence="1">Uncharacterized protein</fullName>
    </submittedName>
</protein>
<evidence type="ECO:0000313" key="1">
    <source>
        <dbReference type="EMBL" id="KAK1640219.1"/>
    </source>
</evidence>